<dbReference type="Proteomes" id="UP000002058">
    <property type="component" value="Unassembled WGS sequence"/>
</dbReference>
<dbReference type="HOGENOM" id="CLU_315913_0_0_1"/>
<dbReference type="InParanoid" id="C4JRW3"/>
<feature type="region of interest" description="Disordered" evidence="1">
    <location>
        <begin position="790"/>
        <end position="853"/>
    </location>
</feature>
<proteinExistence type="predicted"/>
<feature type="compositionally biased region" description="Polar residues" evidence="1">
    <location>
        <begin position="686"/>
        <end position="729"/>
    </location>
</feature>
<accession>C4JRW3</accession>
<evidence type="ECO:0000256" key="1">
    <source>
        <dbReference type="SAM" id="MobiDB-lite"/>
    </source>
</evidence>
<dbReference type="GeneID" id="8438175"/>
<feature type="region of interest" description="Disordered" evidence="1">
    <location>
        <begin position="1"/>
        <end position="53"/>
    </location>
</feature>
<feature type="region of interest" description="Disordered" evidence="1">
    <location>
        <begin position="205"/>
        <end position="255"/>
    </location>
</feature>
<dbReference type="VEuPathDB" id="FungiDB:UREG_05202"/>
<feature type="compositionally biased region" description="Polar residues" evidence="1">
    <location>
        <begin position="242"/>
        <end position="255"/>
    </location>
</feature>
<gene>
    <name evidence="2" type="ORF">UREG_05202</name>
</gene>
<dbReference type="AlphaFoldDB" id="C4JRW3"/>
<protein>
    <submittedName>
        <fullName evidence="2">Uncharacterized protein</fullName>
    </submittedName>
</protein>
<name>C4JRW3_UNCRE</name>
<dbReference type="KEGG" id="ure:UREG_05202"/>
<dbReference type="eggNOG" id="ENOG502SVYW">
    <property type="taxonomic scope" value="Eukaryota"/>
</dbReference>
<reference evidence="3" key="1">
    <citation type="journal article" date="2009" name="Genome Res.">
        <title>Comparative genomic analyses of the human fungal pathogens Coccidioides and their relatives.</title>
        <authorList>
            <person name="Sharpton T.J."/>
            <person name="Stajich J.E."/>
            <person name="Rounsley S.D."/>
            <person name="Gardner M.J."/>
            <person name="Wortman J.R."/>
            <person name="Jordar V.S."/>
            <person name="Maiti R."/>
            <person name="Kodira C.D."/>
            <person name="Neafsey D.E."/>
            <person name="Zeng Q."/>
            <person name="Hung C.-Y."/>
            <person name="McMahan C."/>
            <person name="Muszewska A."/>
            <person name="Grynberg M."/>
            <person name="Mandel M.A."/>
            <person name="Kellner E.M."/>
            <person name="Barker B.M."/>
            <person name="Galgiani J.N."/>
            <person name="Orbach M.J."/>
            <person name="Kirkland T.N."/>
            <person name="Cole G.T."/>
            <person name="Henn M.R."/>
            <person name="Birren B.W."/>
            <person name="Taylor J.W."/>
        </authorList>
    </citation>
    <scope>NUCLEOTIDE SEQUENCE [LARGE SCALE GENOMIC DNA]</scope>
    <source>
        <strain evidence="3">UAMH 1704</strain>
    </source>
</reference>
<evidence type="ECO:0000313" key="3">
    <source>
        <dbReference type="Proteomes" id="UP000002058"/>
    </source>
</evidence>
<feature type="region of interest" description="Disordered" evidence="1">
    <location>
        <begin position="96"/>
        <end position="134"/>
    </location>
</feature>
<dbReference type="RefSeq" id="XP_002584513.1">
    <property type="nucleotide sequence ID" value="XM_002584467.1"/>
</dbReference>
<dbReference type="OMA" id="MAVHTWD"/>
<sequence>MSSKDQGTPKIKNQGNPPLKKENQPSTSNKATSISNANSQPKENGSPVQSLDLKKMVRTNLSRQTVKGQRYDIPTLLHIGRQLESTTLQASNLDGAGFYEPSASRRNTSIGSRVLKEKSMNHQRNSSTMSATTDDGREVVRYPRRQPVNAPQGTLAQSHAGFARFLKEHSSPKHHRVTAGGRIVPMNFQFPAPEFRLPMATTDPASCTKNEASPKGLQAPNHTTTPEVKPPEPTVNPKTLPVSGTKTGNQQMRAPSTFSAGQPLKLGPMSFDGISIPQVGDHEQFELFSSNPQLYASQVFGSQLFPEGMQQPVQIPYVPQIGNMLGAYQLGSSFPLGAQSQFIPANNNIGINPYITYPAASIGIGNGHDSGARSLLESAIQEFDNISNQLSNLDRYLALHTWDIDPATKKLLVEQRIELVRKLDSTRVYKEHLETLLQSSKFEGVGLGQFSDQAFMGNSSQIAQLSLPNAYGAFQSANNNSAFLQAGGFLQSTLNPATGIVAGTGFVSAESLGPVLAGRQMSGTQYGQLDAFNSSYDNLQIPADLNQAITAAQNWGTNADFAMSNYLNSQNASSKPVPSATGKSRAEMKRADRTSPVPSFDIDAVYLRIEEAAKRKEPLEPYFKELARCTAMINATNLNGGSSQSTDNPWNSNCLSKGRAPNSCAMTGARLGTAILKENSQQIPGVLGNSSCNGKSAVKSSSPQKKPSNEGQVPNLRSSPLSGRQTRGCTCTKKREQSSNSSGAGHIDAQPSTLVGPSLNSSIAIASKVPQSSSNPRRVGSATSVQINSMGILPPFDGTGDSAGPSSKPTTATTNVTSDGTLVKANGQKDTASGRKTSWFRRQTRRDPNPMDVRTFFQLLRDEDREAIRKQDIDHPPF</sequence>
<feature type="compositionally biased region" description="Polar residues" evidence="1">
    <location>
        <begin position="24"/>
        <end position="49"/>
    </location>
</feature>
<organism evidence="2 3">
    <name type="scientific">Uncinocarpus reesii (strain UAMH 1704)</name>
    <dbReference type="NCBI Taxonomy" id="336963"/>
    <lineage>
        <taxon>Eukaryota</taxon>
        <taxon>Fungi</taxon>
        <taxon>Dikarya</taxon>
        <taxon>Ascomycota</taxon>
        <taxon>Pezizomycotina</taxon>
        <taxon>Eurotiomycetes</taxon>
        <taxon>Eurotiomycetidae</taxon>
        <taxon>Onygenales</taxon>
        <taxon>Onygenaceae</taxon>
        <taxon>Uncinocarpus</taxon>
    </lineage>
</organism>
<feature type="region of interest" description="Disordered" evidence="1">
    <location>
        <begin position="569"/>
        <end position="595"/>
    </location>
</feature>
<feature type="region of interest" description="Disordered" evidence="1">
    <location>
        <begin position="686"/>
        <end position="755"/>
    </location>
</feature>
<feature type="compositionally biased region" description="Polar residues" evidence="1">
    <location>
        <begin position="1"/>
        <end position="16"/>
    </location>
</feature>
<dbReference type="OrthoDB" id="5401902at2759"/>
<feature type="compositionally biased region" description="Polar residues" evidence="1">
    <location>
        <begin position="122"/>
        <end position="133"/>
    </location>
</feature>
<feature type="compositionally biased region" description="Basic and acidic residues" evidence="1">
    <location>
        <begin position="584"/>
        <end position="593"/>
    </location>
</feature>
<feature type="compositionally biased region" description="Polar residues" evidence="1">
    <location>
        <begin position="804"/>
        <end position="820"/>
    </location>
</feature>
<dbReference type="EMBL" id="CH476617">
    <property type="protein sequence ID" value="EEP80360.1"/>
    <property type="molecule type" value="Genomic_DNA"/>
</dbReference>
<keyword evidence="3" id="KW-1185">Reference proteome</keyword>
<evidence type="ECO:0000313" key="2">
    <source>
        <dbReference type="EMBL" id="EEP80360.1"/>
    </source>
</evidence>